<accession>A0A919G211</accession>
<dbReference type="EMBL" id="BNBO01000028">
    <property type="protein sequence ID" value="GHH76169.1"/>
    <property type="molecule type" value="Genomic_DNA"/>
</dbReference>
<dbReference type="GO" id="GO:0043164">
    <property type="term" value="P:Gram-negative-bacterium-type cell wall biogenesis"/>
    <property type="evidence" value="ECO:0007669"/>
    <property type="project" value="TreeGrafter"/>
</dbReference>
<dbReference type="InterPro" id="IPR051599">
    <property type="entry name" value="Cell_Envelope_Assoc"/>
</dbReference>
<dbReference type="PANTHER" id="PTHR30336:SF18">
    <property type="entry name" value="MEMBRANE PROTEIN"/>
    <property type="match status" value="1"/>
</dbReference>
<reference evidence="3" key="1">
    <citation type="journal article" date="2014" name="Int. J. Syst. Evol. Microbiol.">
        <title>Complete genome sequence of Corynebacterium casei LMG S-19264T (=DSM 44701T), isolated from a smear-ripened cheese.</title>
        <authorList>
            <consortium name="US DOE Joint Genome Institute (JGI-PGF)"/>
            <person name="Walter F."/>
            <person name="Albersmeier A."/>
            <person name="Kalinowski J."/>
            <person name="Ruckert C."/>
        </authorList>
    </citation>
    <scope>NUCLEOTIDE SEQUENCE</scope>
    <source>
        <strain evidence="3">JCM 4646</strain>
    </source>
</reference>
<dbReference type="GO" id="GO:0000270">
    <property type="term" value="P:peptidoglycan metabolic process"/>
    <property type="evidence" value="ECO:0007669"/>
    <property type="project" value="TreeGrafter"/>
</dbReference>
<dbReference type="RefSeq" id="WP_190212857.1">
    <property type="nucleotide sequence ID" value="NZ_BNBO01000028.1"/>
</dbReference>
<dbReference type="Pfam" id="PF02698">
    <property type="entry name" value="DUF218"/>
    <property type="match status" value="1"/>
</dbReference>
<feature type="transmembrane region" description="Helical" evidence="1">
    <location>
        <begin position="94"/>
        <end position="116"/>
    </location>
</feature>
<keyword evidence="4" id="KW-1185">Reference proteome</keyword>
<protein>
    <recommendedName>
        <fullName evidence="2">DUF218 domain-containing protein</fullName>
    </recommendedName>
</protein>
<dbReference type="AlphaFoldDB" id="A0A919G211"/>
<dbReference type="InterPro" id="IPR014729">
    <property type="entry name" value="Rossmann-like_a/b/a_fold"/>
</dbReference>
<dbReference type="InterPro" id="IPR003848">
    <property type="entry name" value="DUF218"/>
</dbReference>
<name>A0A919G211_9ACTN</name>
<dbReference type="GeneID" id="95355064"/>
<dbReference type="GO" id="GO:0005886">
    <property type="term" value="C:plasma membrane"/>
    <property type="evidence" value="ECO:0007669"/>
    <property type="project" value="TreeGrafter"/>
</dbReference>
<dbReference type="PANTHER" id="PTHR30336">
    <property type="entry name" value="INNER MEMBRANE PROTEIN, PROBABLE PERMEASE"/>
    <property type="match status" value="1"/>
</dbReference>
<gene>
    <name evidence="3" type="ORF">GCM10018781_46840</name>
</gene>
<evidence type="ECO:0000259" key="2">
    <source>
        <dbReference type="Pfam" id="PF02698"/>
    </source>
</evidence>
<feature type="transmembrane region" description="Helical" evidence="1">
    <location>
        <begin position="128"/>
        <end position="148"/>
    </location>
</feature>
<keyword evidence="1" id="KW-1133">Transmembrane helix</keyword>
<sequence length="334" mass="35560">MPAYLLSIAFLLLFAVGMRRDRRRFGNAVLLGLSVFFLAAGLFGELARLPDGLVDAVLVVIPAAAGLGLVASAVFLVANGVTMVRQEGGRLPNLLSLTAGLAILVLIALLLAAVHFDSRALRAVAGGSLLVAGYLGFLFLCFLGYAFLYGRLTVRRDVDFVLVLGAGLVDGDQVPPLLASRLERAYGIYRVQAARGRPPTMLVSGGKGSDERVSEAQAMAGHLEALGCPAERIEQEDRSRSTEENLEFSKVLMERHGTPYRCVVVTNTFHVFRSAVTARRAGVPGHVLGAHTAPYYRPSATIREFVAVLALYGRLNAGVCVLLAVLGVLAGWAS</sequence>
<organism evidence="3 4">
    <name type="scientific">Kitasatospora indigofera</name>
    <dbReference type="NCBI Taxonomy" id="67307"/>
    <lineage>
        <taxon>Bacteria</taxon>
        <taxon>Bacillati</taxon>
        <taxon>Actinomycetota</taxon>
        <taxon>Actinomycetes</taxon>
        <taxon>Kitasatosporales</taxon>
        <taxon>Streptomycetaceae</taxon>
        <taxon>Kitasatospora</taxon>
    </lineage>
</organism>
<reference evidence="3" key="2">
    <citation type="submission" date="2020-09" db="EMBL/GenBank/DDBJ databases">
        <authorList>
            <person name="Sun Q."/>
            <person name="Ohkuma M."/>
        </authorList>
    </citation>
    <scope>NUCLEOTIDE SEQUENCE</scope>
    <source>
        <strain evidence="3">JCM 4646</strain>
    </source>
</reference>
<feature type="transmembrane region" description="Helical" evidence="1">
    <location>
        <begin position="25"/>
        <end position="44"/>
    </location>
</feature>
<dbReference type="CDD" id="cd06259">
    <property type="entry name" value="YdcF-like"/>
    <property type="match status" value="1"/>
</dbReference>
<proteinExistence type="predicted"/>
<comment type="caution">
    <text evidence="3">The sequence shown here is derived from an EMBL/GenBank/DDBJ whole genome shotgun (WGS) entry which is preliminary data.</text>
</comment>
<feature type="domain" description="DUF218" evidence="2">
    <location>
        <begin position="159"/>
        <end position="306"/>
    </location>
</feature>
<dbReference type="Proteomes" id="UP000617734">
    <property type="component" value="Unassembled WGS sequence"/>
</dbReference>
<evidence type="ECO:0000256" key="1">
    <source>
        <dbReference type="SAM" id="Phobius"/>
    </source>
</evidence>
<evidence type="ECO:0000313" key="3">
    <source>
        <dbReference type="EMBL" id="GHH76169.1"/>
    </source>
</evidence>
<keyword evidence="1" id="KW-0472">Membrane</keyword>
<dbReference type="Gene3D" id="3.40.50.620">
    <property type="entry name" value="HUPs"/>
    <property type="match status" value="1"/>
</dbReference>
<keyword evidence="1" id="KW-0812">Transmembrane</keyword>
<feature type="transmembrane region" description="Helical" evidence="1">
    <location>
        <begin position="305"/>
        <end position="333"/>
    </location>
</feature>
<evidence type="ECO:0000313" key="4">
    <source>
        <dbReference type="Proteomes" id="UP000617734"/>
    </source>
</evidence>
<feature type="transmembrane region" description="Helical" evidence="1">
    <location>
        <begin position="56"/>
        <end position="82"/>
    </location>
</feature>